<reference evidence="1 2" key="1">
    <citation type="submission" date="2020-08" db="EMBL/GenBank/DDBJ databases">
        <title>Cohnella phylogeny.</title>
        <authorList>
            <person name="Dunlap C."/>
        </authorList>
    </citation>
    <scope>NUCLEOTIDE SEQUENCE [LARGE SCALE GENOMIC DNA]</scope>
    <source>
        <strain evidence="1 2">DSM 25241</strain>
    </source>
</reference>
<sequence length="86" mass="10290">MKWSTVREHYPEKWVLVEAIEASSLNSRRIIEEMSVMSDFPDSRQAWTEYKKFHLAEPDREFYIFFTGNESIEVIEQPFLGFRGKP</sequence>
<dbReference type="Proteomes" id="UP000535838">
    <property type="component" value="Unassembled WGS sequence"/>
</dbReference>
<dbReference type="EMBL" id="JACJVQ010000032">
    <property type="protein sequence ID" value="MBB6638295.1"/>
    <property type="molecule type" value="Genomic_DNA"/>
</dbReference>
<organism evidence="1 2">
    <name type="scientific">Cohnella thailandensis</name>
    <dbReference type="NCBI Taxonomy" id="557557"/>
    <lineage>
        <taxon>Bacteria</taxon>
        <taxon>Bacillati</taxon>
        <taxon>Bacillota</taxon>
        <taxon>Bacilli</taxon>
        <taxon>Bacillales</taxon>
        <taxon>Paenibacillaceae</taxon>
        <taxon>Cohnella</taxon>
    </lineage>
</organism>
<keyword evidence="2" id="KW-1185">Reference proteome</keyword>
<gene>
    <name evidence="1" type="ORF">H7B67_29545</name>
</gene>
<protein>
    <submittedName>
        <fullName evidence="1">Uncharacterized protein</fullName>
    </submittedName>
</protein>
<dbReference type="AlphaFoldDB" id="A0A841T6G9"/>
<accession>A0A841T6G9</accession>
<proteinExistence type="predicted"/>
<comment type="caution">
    <text evidence="1">The sequence shown here is derived from an EMBL/GenBank/DDBJ whole genome shotgun (WGS) entry which is preliminary data.</text>
</comment>
<evidence type="ECO:0000313" key="2">
    <source>
        <dbReference type="Proteomes" id="UP000535838"/>
    </source>
</evidence>
<evidence type="ECO:0000313" key="1">
    <source>
        <dbReference type="EMBL" id="MBB6638295.1"/>
    </source>
</evidence>
<dbReference type="RefSeq" id="WP_185123502.1">
    <property type="nucleotide sequence ID" value="NZ_JACJVQ010000032.1"/>
</dbReference>
<name>A0A841T6G9_9BACL</name>